<dbReference type="HOGENOM" id="CLU_010194_44_9_1"/>
<protein>
    <recommendedName>
        <fullName evidence="6">NAD(P)-binding protein</fullName>
    </recommendedName>
</protein>
<evidence type="ECO:0000256" key="2">
    <source>
        <dbReference type="ARBA" id="ARBA00022857"/>
    </source>
</evidence>
<evidence type="ECO:0000313" key="5">
    <source>
        <dbReference type="Proteomes" id="UP000001861"/>
    </source>
</evidence>
<dbReference type="RefSeq" id="XP_001836007.2">
    <property type="nucleotide sequence ID" value="XM_001835955.2"/>
</dbReference>
<dbReference type="EMBL" id="AACS02000008">
    <property type="protein sequence ID" value="EAU85783.2"/>
    <property type="molecule type" value="Genomic_DNA"/>
</dbReference>
<dbReference type="KEGG" id="cci:CC1G_15043"/>
<evidence type="ECO:0000256" key="3">
    <source>
        <dbReference type="ARBA" id="ARBA00023002"/>
    </source>
</evidence>
<dbReference type="Pfam" id="PF00106">
    <property type="entry name" value="adh_short"/>
    <property type="match status" value="1"/>
</dbReference>
<reference evidence="4 5" key="1">
    <citation type="journal article" date="2010" name="Proc. Natl. Acad. Sci. U.S.A.">
        <title>Insights into evolution of multicellular fungi from the assembled chromosomes of the mushroom Coprinopsis cinerea (Coprinus cinereus).</title>
        <authorList>
            <person name="Stajich J.E."/>
            <person name="Wilke S.K."/>
            <person name="Ahren D."/>
            <person name="Au C.H."/>
            <person name="Birren B.W."/>
            <person name="Borodovsky M."/>
            <person name="Burns C."/>
            <person name="Canback B."/>
            <person name="Casselton L.A."/>
            <person name="Cheng C.K."/>
            <person name="Deng J."/>
            <person name="Dietrich F.S."/>
            <person name="Fargo D.C."/>
            <person name="Farman M.L."/>
            <person name="Gathman A.C."/>
            <person name="Goldberg J."/>
            <person name="Guigo R."/>
            <person name="Hoegger P.J."/>
            <person name="Hooker J.B."/>
            <person name="Huggins A."/>
            <person name="James T.Y."/>
            <person name="Kamada T."/>
            <person name="Kilaru S."/>
            <person name="Kodira C."/>
            <person name="Kues U."/>
            <person name="Kupfer D."/>
            <person name="Kwan H.S."/>
            <person name="Lomsadze A."/>
            <person name="Li W."/>
            <person name="Lilly W.W."/>
            <person name="Ma L.J."/>
            <person name="Mackey A.J."/>
            <person name="Manning G."/>
            <person name="Martin F."/>
            <person name="Muraguchi H."/>
            <person name="Natvig D.O."/>
            <person name="Palmerini H."/>
            <person name="Ramesh M.A."/>
            <person name="Rehmeyer C.J."/>
            <person name="Roe B.A."/>
            <person name="Shenoy N."/>
            <person name="Stanke M."/>
            <person name="Ter-Hovhannisyan V."/>
            <person name="Tunlid A."/>
            <person name="Velagapudi R."/>
            <person name="Vision T.J."/>
            <person name="Zeng Q."/>
            <person name="Zolan M.E."/>
            <person name="Pukkila P.J."/>
        </authorList>
    </citation>
    <scope>NUCLEOTIDE SEQUENCE [LARGE SCALE GENOMIC DNA]</scope>
    <source>
        <strain evidence="5">Okayama-7 / 130 / ATCC MYA-4618 / FGSC 9003</strain>
    </source>
</reference>
<dbReference type="Gene3D" id="3.40.50.720">
    <property type="entry name" value="NAD(P)-binding Rossmann-like Domain"/>
    <property type="match status" value="1"/>
</dbReference>
<dbReference type="SUPFAM" id="SSF51735">
    <property type="entry name" value="NAD(P)-binding Rossmann-fold domains"/>
    <property type="match status" value="1"/>
</dbReference>
<gene>
    <name evidence="4" type="ORF">CC1G_15043</name>
</gene>
<dbReference type="InterPro" id="IPR002347">
    <property type="entry name" value="SDR_fam"/>
</dbReference>
<dbReference type="InParanoid" id="A8NSG6"/>
<evidence type="ECO:0000256" key="1">
    <source>
        <dbReference type="ARBA" id="ARBA00006484"/>
    </source>
</evidence>
<name>A8NSG6_COPC7</name>
<organism evidence="4 5">
    <name type="scientific">Coprinopsis cinerea (strain Okayama-7 / 130 / ATCC MYA-4618 / FGSC 9003)</name>
    <name type="common">Inky cap fungus</name>
    <name type="synonym">Hormographiella aspergillata</name>
    <dbReference type="NCBI Taxonomy" id="240176"/>
    <lineage>
        <taxon>Eukaryota</taxon>
        <taxon>Fungi</taxon>
        <taxon>Dikarya</taxon>
        <taxon>Basidiomycota</taxon>
        <taxon>Agaricomycotina</taxon>
        <taxon>Agaricomycetes</taxon>
        <taxon>Agaricomycetidae</taxon>
        <taxon>Agaricales</taxon>
        <taxon>Agaricineae</taxon>
        <taxon>Psathyrellaceae</taxon>
        <taxon>Coprinopsis</taxon>
    </lineage>
</organism>
<dbReference type="PANTHER" id="PTHR24320:SF282">
    <property type="entry name" value="WW DOMAIN-CONTAINING OXIDOREDUCTASE"/>
    <property type="match status" value="1"/>
</dbReference>
<accession>A8NSG6</accession>
<dbReference type="AlphaFoldDB" id="A8NSG6"/>
<dbReference type="Proteomes" id="UP000001861">
    <property type="component" value="Unassembled WGS sequence"/>
</dbReference>
<comment type="similarity">
    <text evidence="1">Belongs to the short-chain dehydrogenases/reductases (SDR) family.</text>
</comment>
<comment type="caution">
    <text evidence="4">The sequence shown here is derived from an EMBL/GenBank/DDBJ whole genome shotgun (WGS) entry which is preliminary data.</text>
</comment>
<evidence type="ECO:0000313" key="4">
    <source>
        <dbReference type="EMBL" id="EAU85783.2"/>
    </source>
</evidence>
<keyword evidence="5" id="KW-1185">Reference proteome</keyword>
<dbReference type="OrthoDB" id="191139at2759"/>
<keyword evidence="3" id="KW-0560">Oxidoreductase</keyword>
<proteinExistence type="inferred from homology"/>
<dbReference type="VEuPathDB" id="FungiDB:CC1G_15043"/>
<dbReference type="PRINTS" id="PR00081">
    <property type="entry name" value="GDHRDH"/>
</dbReference>
<sequence>MPGAWQSITEAFPPKPTWGVDDIPDLTGKVVIVTGATAGIGQETAKALLAHNAKVYVAARSETKAEETIRVLKELTGKEALFLKLDLGDLKSVKQAAEEFQRKETELHILFNNAGVGATPIEMTTVQGYDMQFGTNVLGSLPFSVTASGRTVQWRKRFLGGCSIRPSMGL</sequence>
<evidence type="ECO:0008006" key="6">
    <source>
        <dbReference type="Google" id="ProtNLM"/>
    </source>
</evidence>
<keyword evidence="2" id="KW-0521">NADP</keyword>
<dbReference type="eggNOG" id="KOG1208">
    <property type="taxonomic scope" value="Eukaryota"/>
</dbReference>
<dbReference type="GeneID" id="6012547"/>
<dbReference type="OMA" id="WESAIHL"/>
<dbReference type="GO" id="GO:0016491">
    <property type="term" value="F:oxidoreductase activity"/>
    <property type="evidence" value="ECO:0007669"/>
    <property type="project" value="UniProtKB-KW"/>
</dbReference>
<dbReference type="PANTHER" id="PTHR24320">
    <property type="entry name" value="RETINOL DEHYDROGENASE"/>
    <property type="match status" value="1"/>
</dbReference>
<dbReference type="InterPro" id="IPR036291">
    <property type="entry name" value="NAD(P)-bd_dom_sf"/>
</dbReference>